<comment type="caution">
    <text evidence="4">The sequence shown here is derived from an EMBL/GenBank/DDBJ whole genome shotgun (WGS) entry which is preliminary data.</text>
</comment>
<accession>A0A151Y0J4</accession>
<dbReference type="Gene3D" id="1.10.357.10">
    <property type="entry name" value="Tetracycline Repressor, domain 2"/>
    <property type="match status" value="1"/>
</dbReference>
<feature type="DNA-binding region" description="H-T-H motif" evidence="2">
    <location>
        <begin position="31"/>
        <end position="50"/>
    </location>
</feature>
<keyword evidence="5" id="KW-1185">Reference proteome</keyword>
<dbReference type="SUPFAM" id="SSF48498">
    <property type="entry name" value="Tetracyclin repressor-like, C-terminal domain"/>
    <property type="match status" value="1"/>
</dbReference>
<proteinExistence type="predicted"/>
<evidence type="ECO:0000256" key="1">
    <source>
        <dbReference type="ARBA" id="ARBA00023125"/>
    </source>
</evidence>
<evidence type="ECO:0000313" key="4">
    <source>
        <dbReference type="EMBL" id="KYQ71555.1"/>
    </source>
</evidence>
<dbReference type="Pfam" id="PF14246">
    <property type="entry name" value="TetR_C_7"/>
    <property type="match status" value="1"/>
</dbReference>
<dbReference type="Proteomes" id="UP000076276">
    <property type="component" value="Unassembled WGS sequence"/>
</dbReference>
<dbReference type="PANTHER" id="PTHR30055">
    <property type="entry name" value="HTH-TYPE TRANSCRIPTIONAL REGULATOR RUTR"/>
    <property type="match status" value="1"/>
</dbReference>
<dbReference type="EMBL" id="LUAW01000024">
    <property type="protein sequence ID" value="KYQ71555.1"/>
    <property type="molecule type" value="Genomic_DNA"/>
</dbReference>
<evidence type="ECO:0000256" key="2">
    <source>
        <dbReference type="PROSITE-ProRule" id="PRU00335"/>
    </source>
</evidence>
<sequence length="203" mass="22744">MSRADQAQETKQKLLDAALALFAEQGYSKTSIRALARRAGLSDGILYHHFPDGKQEIFSVLMAQGVQQALSVLNKVNHDLEQAPLADVLNTLCEMSVALFSKHRELLKIMMRESENMQLNEIHMISALFETREHWLADLLAQRHEQGNVRLMDFSLAAQQFMALNLQYGLAGLFNLNIGCDMASPETRAQMIAQTVMLWSPAG</sequence>
<dbReference type="InterPro" id="IPR036271">
    <property type="entry name" value="Tet_transcr_reg_TetR-rel_C_sf"/>
</dbReference>
<dbReference type="STRING" id="1806892.AZH43_13750"/>
<dbReference type="PRINTS" id="PR00455">
    <property type="entry name" value="HTHTETR"/>
</dbReference>
<evidence type="ECO:0000313" key="5">
    <source>
        <dbReference type="Proteomes" id="UP000076276"/>
    </source>
</evidence>
<dbReference type="GO" id="GO:0000976">
    <property type="term" value="F:transcription cis-regulatory region binding"/>
    <property type="evidence" value="ECO:0007669"/>
    <property type="project" value="TreeGrafter"/>
</dbReference>
<name>A0A151Y0J4_9GAMM</name>
<dbReference type="Pfam" id="PF00440">
    <property type="entry name" value="TetR_N"/>
    <property type="match status" value="1"/>
</dbReference>
<keyword evidence="1 2" id="KW-0238">DNA-binding</keyword>
<dbReference type="InterPro" id="IPR001647">
    <property type="entry name" value="HTH_TetR"/>
</dbReference>
<dbReference type="InterPro" id="IPR009057">
    <property type="entry name" value="Homeodomain-like_sf"/>
</dbReference>
<dbReference type="OrthoDB" id="5293556at2"/>
<reference evidence="4 5" key="1">
    <citation type="submission" date="2016-03" db="EMBL/GenBank/DDBJ databases">
        <title>Acinetobacter genomospecies 28 strain ANC 4149.</title>
        <authorList>
            <person name="Radolfova-Krizova L."/>
            <person name="Nemec A."/>
        </authorList>
    </citation>
    <scope>NUCLEOTIDE SEQUENCE [LARGE SCALE GENOMIC DNA]</scope>
    <source>
        <strain evidence="4 5">ANC 4149</strain>
    </source>
</reference>
<gene>
    <name evidence="4" type="ORF">AZH43_13750</name>
</gene>
<dbReference type="RefSeq" id="WP_067669732.1">
    <property type="nucleotide sequence ID" value="NZ_CBCSIK010000012.1"/>
</dbReference>
<dbReference type="InterPro" id="IPR039536">
    <property type="entry name" value="TetR_C_Proteobacteria"/>
</dbReference>
<organism evidence="4 5">
    <name type="scientific">Acinetobacter pragensis</name>
    <dbReference type="NCBI Taxonomy" id="1806892"/>
    <lineage>
        <taxon>Bacteria</taxon>
        <taxon>Pseudomonadati</taxon>
        <taxon>Pseudomonadota</taxon>
        <taxon>Gammaproteobacteria</taxon>
        <taxon>Moraxellales</taxon>
        <taxon>Moraxellaceae</taxon>
        <taxon>Acinetobacter</taxon>
    </lineage>
</organism>
<evidence type="ECO:0000259" key="3">
    <source>
        <dbReference type="PROSITE" id="PS50977"/>
    </source>
</evidence>
<dbReference type="PROSITE" id="PS50977">
    <property type="entry name" value="HTH_TETR_2"/>
    <property type="match status" value="1"/>
</dbReference>
<dbReference type="PANTHER" id="PTHR30055:SF226">
    <property type="entry name" value="HTH-TYPE TRANSCRIPTIONAL REGULATOR PKSA"/>
    <property type="match status" value="1"/>
</dbReference>
<protein>
    <recommendedName>
        <fullName evidence="3">HTH tetR-type domain-containing protein</fullName>
    </recommendedName>
</protein>
<dbReference type="AlphaFoldDB" id="A0A151Y0J4"/>
<feature type="domain" description="HTH tetR-type" evidence="3">
    <location>
        <begin position="8"/>
        <end position="68"/>
    </location>
</feature>
<dbReference type="SUPFAM" id="SSF46689">
    <property type="entry name" value="Homeodomain-like"/>
    <property type="match status" value="1"/>
</dbReference>
<dbReference type="InterPro" id="IPR050109">
    <property type="entry name" value="HTH-type_TetR-like_transc_reg"/>
</dbReference>
<dbReference type="GO" id="GO:0003700">
    <property type="term" value="F:DNA-binding transcription factor activity"/>
    <property type="evidence" value="ECO:0007669"/>
    <property type="project" value="TreeGrafter"/>
</dbReference>